<feature type="region of interest" description="Disordered" evidence="1">
    <location>
        <begin position="204"/>
        <end position="267"/>
    </location>
</feature>
<comment type="caution">
    <text evidence="3">The sequence shown here is derived from an EMBL/GenBank/DDBJ whole genome shotgun (WGS) entry which is preliminary data.</text>
</comment>
<dbReference type="Proteomes" id="UP000323380">
    <property type="component" value="Unassembled WGS sequence"/>
</dbReference>
<name>A0A5D0NZN9_9ACTN</name>
<feature type="transmembrane region" description="Helical" evidence="2">
    <location>
        <begin position="38"/>
        <end position="62"/>
    </location>
</feature>
<keyword evidence="4" id="KW-1185">Reference proteome</keyword>
<dbReference type="STRING" id="1220554.GCA_001552135_03521"/>
<feature type="compositionally biased region" description="Basic and acidic residues" evidence="1">
    <location>
        <begin position="258"/>
        <end position="267"/>
    </location>
</feature>
<accession>A0A5D0NZN9</accession>
<evidence type="ECO:0000256" key="1">
    <source>
        <dbReference type="SAM" id="MobiDB-lite"/>
    </source>
</evidence>
<evidence type="ECO:0000313" key="4">
    <source>
        <dbReference type="Proteomes" id="UP000323380"/>
    </source>
</evidence>
<dbReference type="EMBL" id="VSFG01000001">
    <property type="protein sequence ID" value="TYB49614.1"/>
    <property type="molecule type" value="Genomic_DNA"/>
</dbReference>
<reference evidence="3 4" key="1">
    <citation type="submission" date="2019-08" db="EMBL/GenBank/DDBJ databases">
        <title>Actinomadura sp. nov. CYP1-5 isolated from mountain soil.</title>
        <authorList>
            <person name="Songsumanus A."/>
            <person name="Kuncharoen N."/>
            <person name="Kudo T."/>
            <person name="Yuki M."/>
            <person name="Igarashi Y."/>
            <person name="Tanasupawat S."/>
        </authorList>
    </citation>
    <scope>NUCLEOTIDE SEQUENCE [LARGE SCALE GENOMIC DNA]</scope>
    <source>
        <strain evidence="3 4">JCM 14158</strain>
    </source>
</reference>
<dbReference type="AlphaFoldDB" id="A0A5D0NZN9"/>
<keyword evidence="2" id="KW-0472">Membrane</keyword>
<feature type="transmembrane region" description="Helical" evidence="2">
    <location>
        <begin position="74"/>
        <end position="93"/>
    </location>
</feature>
<sequence>MTVEMLLAALIGGAIGLAELVARYRDKPVTALLSPGGLLFVFVNASASIVALIAVTASGWTFGLPVTTPPASTMIVRVLVAAIGAAAVLRMSFGPASTRAIGTGPVALLNGVLRLADGELARKRALSRLSRDDLAGLSYARDHAALAELCCHLMREFDLAEAQRLGGLAAELSHRDDLTDADKLDCWGLELTRLVGERALRQAARRLRDRPRDEPPKAEPVEEPAADPPPPAEHTAQIPPPRPPVAKTSRLAASSNGRTDRRSFSDA</sequence>
<feature type="compositionally biased region" description="Pro residues" evidence="1">
    <location>
        <begin position="226"/>
        <end position="244"/>
    </location>
</feature>
<keyword evidence="2" id="KW-0812">Transmembrane</keyword>
<evidence type="ECO:0000256" key="2">
    <source>
        <dbReference type="SAM" id="Phobius"/>
    </source>
</evidence>
<gene>
    <name evidence="3" type="ORF">FXF69_11230</name>
</gene>
<dbReference type="RefSeq" id="WP_067892425.1">
    <property type="nucleotide sequence ID" value="NZ_VSFG01000001.1"/>
</dbReference>
<protein>
    <submittedName>
        <fullName evidence="3">Uncharacterized protein</fullName>
    </submittedName>
</protein>
<feature type="compositionally biased region" description="Basic and acidic residues" evidence="1">
    <location>
        <begin position="210"/>
        <end position="220"/>
    </location>
</feature>
<proteinExistence type="predicted"/>
<organism evidence="3 4">
    <name type="scientific">Actinomadura chibensis</name>
    <dbReference type="NCBI Taxonomy" id="392828"/>
    <lineage>
        <taxon>Bacteria</taxon>
        <taxon>Bacillati</taxon>
        <taxon>Actinomycetota</taxon>
        <taxon>Actinomycetes</taxon>
        <taxon>Streptosporangiales</taxon>
        <taxon>Thermomonosporaceae</taxon>
        <taxon>Actinomadura</taxon>
    </lineage>
</organism>
<keyword evidence="2" id="KW-1133">Transmembrane helix</keyword>
<evidence type="ECO:0000313" key="3">
    <source>
        <dbReference type="EMBL" id="TYB49614.1"/>
    </source>
</evidence>